<evidence type="ECO:0000259" key="6">
    <source>
        <dbReference type="Pfam" id="PF00496"/>
    </source>
</evidence>
<evidence type="ECO:0000313" key="8">
    <source>
        <dbReference type="Proteomes" id="UP001620295"/>
    </source>
</evidence>
<sequence length="520" mass="54544">MRRGLRVGLAAAVATVLALTGCSAGQAGAAGDEDVFTAAVVQTYTTPPDPDINYDGPGLNIIQNTYEGLVKYEDGTGTAKIVPALASAWKVSKDGLTYTFTLRDGVTFHDGTPLTSRAVADAIERRAQVDGGPAYMTADVTKVAAPDDRTAVLTLSAPNSAFLDYLASPFGLKLISPSVLEKHAGKDHAQTWLTSHDAGTGPYELASAKTGSRYELTAYDDYWGAKPGFGTVELEISQNASATQLELERGEIDAILGNLNKSAFESYAQSKTVTTSTFPNLTTQMIYVNPKSKAFTSAGQRKRLFTGIDTKGILSAAMGSLEEPTGQLFPQGMLDSGLDDQGITFDKDALADIAASAPAKGRTVRIGYAGSSADGKSVAEELASRMNSSGLKAEAVAYAAGTIYKLTDDLSAAPDLAVFSVFPDAGHPDSWGRIIYTPKGGLDLFGAEVNGLDAGLDKALTTTGRSAYGPVARSVIDSRNWFSIGSLNTTLLTTPGISGTRKAQNLLEYNVLHFAALGRS</sequence>
<dbReference type="Proteomes" id="UP001620295">
    <property type="component" value="Unassembled WGS sequence"/>
</dbReference>
<dbReference type="Gene3D" id="3.40.190.10">
    <property type="entry name" value="Periplasmic binding protein-like II"/>
    <property type="match status" value="1"/>
</dbReference>
<dbReference type="RefSeq" id="WP_404748535.1">
    <property type="nucleotide sequence ID" value="NZ_JBJDQH010000020.1"/>
</dbReference>
<dbReference type="PROSITE" id="PS51257">
    <property type="entry name" value="PROKAR_LIPOPROTEIN"/>
    <property type="match status" value="1"/>
</dbReference>
<evidence type="ECO:0000256" key="5">
    <source>
        <dbReference type="SAM" id="SignalP"/>
    </source>
</evidence>
<proteinExistence type="inferred from homology"/>
<gene>
    <name evidence="7" type="ORF">ACI2L5_43855</name>
</gene>
<comment type="caution">
    <text evidence="7">The sequence shown here is derived from an EMBL/GenBank/DDBJ whole genome shotgun (WGS) entry which is preliminary data.</text>
</comment>
<evidence type="ECO:0000313" key="7">
    <source>
        <dbReference type="EMBL" id="MFK4271787.1"/>
    </source>
</evidence>
<comment type="subcellular location">
    <subcellularLocation>
        <location evidence="1">Cell envelope</location>
    </subcellularLocation>
</comment>
<feature type="signal peptide" evidence="5">
    <location>
        <begin position="1"/>
        <end position="29"/>
    </location>
</feature>
<evidence type="ECO:0000256" key="4">
    <source>
        <dbReference type="ARBA" id="ARBA00022729"/>
    </source>
</evidence>
<organism evidence="7 8">
    <name type="scientific">Streptomyces milbemycinicus</name>
    <dbReference type="NCBI Taxonomy" id="476552"/>
    <lineage>
        <taxon>Bacteria</taxon>
        <taxon>Bacillati</taxon>
        <taxon>Actinomycetota</taxon>
        <taxon>Actinomycetes</taxon>
        <taxon>Kitasatosporales</taxon>
        <taxon>Streptomycetaceae</taxon>
        <taxon>Streptomyces</taxon>
    </lineage>
</organism>
<reference evidence="7 8" key="1">
    <citation type="submission" date="2024-11" db="EMBL/GenBank/DDBJ databases">
        <title>The Natural Products Discovery Center: Release of the First 8490 Sequenced Strains for Exploring Actinobacteria Biosynthetic Diversity.</title>
        <authorList>
            <person name="Kalkreuter E."/>
            <person name="Kautsar S.A."/>
            <person name="Yang D."/>
            <person name="Bader C.D."/>
            <person name="Teijaro C.N."/>
            <person name="Fluegel L."/>
            <person name="Davis C.M."/>
            <person name="Simpson J.R."/>
            <person name="Lauterbach L."/>
            <person name="Steele A.D."/>
            <person name="Gui C."/>
            <person name="Meng S."/>
            <person name="Li G."/>
            <person name="Viehrig K."/>
            <person name="Ye F."/>
            <person name="Su P."/>
            <person name="Kiefer A.F."/>
            <person name="Nichols A."/>
            <person name="Cepeda A.J."/>
            <person name="Yan W."/>
            <person name="Fan B."/>
            <person name="Jiang Y."/>
            <person name="Adhikari A."/>
            <person name="Zheng C.-J."/>
            <person name="Schuster L."/>
            <person name="Cowan T.M."/>
            <person name="Smanski M.J."/>
            <person name="Chevrette M.G."/>
            <person name="De Carvalho L.P.S."/>
            <person name="Shen B."/>
        </authorList>
    </citation>
    <scope>NUCLEOTIDE SEQUENCE [LARGE SCALE GENOMIC DNA]</scope>
    <source>
        <strain evidence="7 8">NPDC020863</strain>
    </source>
</reference>
<name>A0ABW8M0S8_9ACTN</name>
<protein>
    <submittedName>
        <fullName evidence="7">ABC transporter substrate-binding protein</fullName>
    </submittedName>
</protein>
<evidence type="ECO:0000256" key="2">
    <source>
        <dbReference type="ARBA" id="ARBA00005695"/>
    </source>
</evidence>
<dbReference type="SUPFAM" id="SSF53850">
    <property type="entry name" value="Periplasmic binding protein-like II"/>
    <property type="match status" value="1"/>
</dbReference>
<dbReference type="Gene3D" id="3.10.105.10">
    <property type="entry name" value="Dipeptide-binding Protein, Domain 3"/>
    <property type="match status" value="1"/>
</dbReference>
<dbReference type="CDD" id="cd00995">
    <property type="entry name" value="PBP2_NikA_DppA_OppA_like"/>
    <property type="match status" value="1"/>
</dbReference>
<keyword evidence="8" id="KW-1185">Reference proteome</keyword>
<keyword evidence="3" id="KW-0813">Transport</keyword>
<keyword evidence="4 5" id="KW-0732">Signal</keyword>
<accession>A0ABW8M0S8</accession>
<dbReference type="EMBL" id="JBJDQH010000020">
    <property type="protein sequence ID" value="MFK4271787.1"/>
    <property type="molecule type" value="Genomic_DNA"/>
</dbReference>
<dbReference type="PANTHER" id="PTHR30290:SF10">
    <property type="entry name" value="PERIPLASMIC OLIGOPEPTIDE-BINDING PROTEIN-RELATED"/>
    <property type="match status" value="1"/>
</dbReference>
<feature type="domain" description="Solute-binding protein family 5" evidence="6">
    <location>
        <begin position="80"/>
        <end position="439"/>
    </location>
</feature>
<feature type="chain" id="PRO_5047543158" evidence="5">
    <location>
        <begin position="30"/>
        <end position="520"/>
    </location>
</feature>
<dbReference type="PANTHER" id="PTHR30290">
    <property type="entry name" value="PERIPLASMIC BINDING COMPONENT OF ABC TRANSPORTER"/>
    <property type="match status" value="1"/>
</dbReference>
<dbReference type="Pfam" id="PF00496">
    <property type="entry name" value="SBP_bac_5"/>
    <property type="match status" value="1"/>
</dbReference>
<evidence type="ECO:0000256" key="1">
    <source>
        <dbReference type="ARBA" id="ARBA00004196"/>
    </source>
</evidence>
<evidence type="ECO:0000256" key="3">
    <source>
        <dbReference type="ARBA" id="ARBA00022448"/>
    </source>
</evidence>
<dbReference type="InterPro" id="IPR000914">
    <property type="entry name" value="SBP_5_dom"/>
</dbReference>
<dbReference type="InterPro" id="IPR039424">
    <property type="entry name" value="SBP_5"/>
</dbReference>
<comment type="similarity">
    <text evidence="2">Belongs to the bacterial solute-binding protein 5 family.</text>
</comment>